<dbReference type="InterPro" id="IPR023210">
    <property type="entry name" value="NADP_OxRdtase_dom"/>
</dbReference>
<dbReference type="PANTHER" id="PTHR43147:SF2">
    <property type="entry name" value="NADP-DEPENDENT OXIDOREDUCTASE DOMAIN-CONTAINING PROTEIN"/>
    <property type="match status" value="1"/>
</dbReference>
<dbReference type="SUPFAM" id="SSF51430">
    <property type="entry name" value="NAD(P)-linked oxidoreductase"/>
    <property type="match status" value="1"/>
</dbReference>
<evidence type="ECO:0000313" key="2">
    <source>
        <dbReference type="EMBL" id="KAG9451006.1"/>
    </source>
</evidence>
<dbReference type="AlphaFoldDB" id="A0AAV7ETQ9"/>
<keyword evidence="3" id="KW-1185">Reference proteome</keyword>
<evidence type="ECO:0000259" key="1">
    <source>
        <dbReference type="Pfam" id="PF00248"/>
    </source>
</evidence>
<accession>A0AAV7ETQ9</accession>
<dbReference type="Pfam" id="PF00248">
    <property type="entry name" value="Aldo_ket_red"/>
    <property type="match status" value="1"/>
</dbReference>
<dbReference type="Proteomes" id="UP000825729">
    <property type="component" value="Unassembled WGS sequence"/>
</dbReference>
<sequence length="368" mass="41184">MRRSPTVLGNSAMAVPVFNLAPGLNVSRLCLGTMTFGEQNSLTQSCCLMDEAFEAGINFFDTAEMYPVPQRSDTQGRSEEYLGLWLKYRKIPRDRVVLSTKVAGPSGQMTWIRGGPKCLDAANILQAIDDSLLRLQTDYIDLYQIHWPDRYVPMFGEIEYDPSRQFMSVPIEEQLDALGRAVDTGKIRFVGLSNETPYGVMKFLHLAEHHRHYPRIVSVQNAYSLLCRTFDSGLAECCHHGSISLLAYSPLAMGILSGKYFSPDGGPPDGRMNVFRGKYSEGESRYNLSNATIRSATKEYMEIAKRYNLTPVSLAIAFVLKHPLVASAIFGATKSWQLREVIDACQLPPVAYLAHTLLFKARYSLQVD</sequence>
<feature type="domain" description="NADP-dependent oxidoreductase" evidence="1">
    <location>
        <begin position="28"/>
        <end position="347"/>
    </location>
</feature>
<dbReference type="InterPro" id="IPR036812">
    <property type="entry name" value="NAD(P)_OxRdtase_dom_sf"/>
</dbReference>
<organism evidence="2 3">
    <name type="scientific">Aristolochia fimbriata</name>
    <name type="common">White veined hardy Dutchman's pipe vine</name>
    <dbReference type="NCBI Taxonomy" id="158543"/>
    <lineage>
        <taxon>Eukaryota</taxon>
        <taxon>Viridiplantae</taxon>
        <taxon>Streptophyta</taxon>
        <taxon>Embryophyta</taxon>
        <taxon>Tracheophyta</taxon>
        <taxon>Spermatophyta</taxon>
        <taxon>Magnoliopsida</taxon>
        <taxon>Magnoliidae</taxon>
        <taxon>Piperales</taxon>
        <taxon>Aristolochiaceae</taxon>
        <taxon>Aristolochia</taxon>
    </lineage>
</organism>
<protein>
    <recommendedName>
        <fullName evidence="1">NADP-dependent oxidoreductase domain-containing protein</fullName>
    </recommendedName>
</protein>
<dbReference type="EMBL" id="JAINDJ010000004">
    <property type="protein sequence ID" value="KAG9451006.1"/>
    <property type="molecule type" value="Genomic_DNA"/>
</dbReference>
<evidence type="ECO:0000313" key="3">
    <source>
        <dbReference type="Proteomes" id="UP000825729"/>
    </source>
</evidence>
<gene>
    <name evidence="2" type="ORF">H6P81_010971</name>
</gene>
<reference evidence="2 3" key="1">
    <citation type="submission" date="2021-07" db="EMBL/GenBank/DDBJ databases">
        <title>The Aristolochia fimbriata genome: insights into angiosperm evolution, floral development and chemical biosynthesis.</title>
        <authorList>
            <person name="Jiao Y."/>
        </authorList>
    </citation>
    <scope>NUCLEOTIDE SEQUENCE [LARGE SCALE GENOMIC DNA]</scope>
    <source>
        <strain evidence="2">IBCAS-2021</strain>
        <tissue evidence="2">Leaf</tissue>
    </source>
</reference>
<comment type="caution">
    <text evidence="2">The sequence shown here is derived from an EMBL/GenBank/DDBJ whole genome shotgun (WGS) entry which is preliminary data.</text>
</comment>
<proteinExistence type="predicted"/>
<name>A0AAV7ETQ9_ARIFI</name>
<dbReference type="CDD" id="cd19094">
    <property type="entry name" value="AKR_Tas-like"/>
    <property type="match status" value="1"/>
</dbReference>
<dbReference type="PANTHER" id="PTHR43147">
    <property type="entry name" value="PROTEIN TAS"/>
    <property type="match status" value="1"/>
</dbReference>
<dbReference type="Gene3D" id="3.20.20.100">
    <property type="entry name" value="NADP-dependent oxidoreductase domain"/>
    <property type="match status" value="1"/>
</dbReference>